<sequence>MFFKGVFILIISAAANLAIATNESRCELASQPSKVPHGFRYQLTVYGTTDCYYDSTPKKTSQRFTANAAHDGSCFRLSNITSNHVESISFASTNKHAYAYFYYDDNCEKFLPVDKTKPKYHPLPAGKGVSTTTGSNIHVEQEMRYISSVMMTESAM</sequence>
<proteinExistence type="predicted"/>
<organism evidence="1 2">
    <name type="scientific">Hygrophoropsis aurantiaca</name>
    <dbReference type="NCBI Taxonomy" id="72124"/>
    <lineage>
        <taxon>Eukaryota</taxon>
        <taxon>Fungi</taxon>
        <taxon>Dikarya</taxon>
        <taxon>Basidiomycota</taxon>
        <taxon>Agaricomycotina</taxon>
        <taxon>Agaricomycetes</taxon>
        <taxon>Agaricomycetidae</taxon>
        <taxon>Boletales</taxon>
        <taxon>Coniophorineae</taxon>
        <taxon>Hygrophoropsidaceae</taxon>
        <taxon>Hygrophoropsis</taxon>
    </lineage>
</organism>
<dbReference type="EMBL" id="MU267674">
    <property type="protein sequence ID" value="KAH7911579.1"/>
    <property type="molecule type" value="Genomic_DNA"/>
</dbReference>
<name>A0ACB8AE65_9AGAM</name>
<comment type="caution">
    <text evidence="1">The sequence shown here is derived from an EMBL/GenBank/DDBJ whole genome shotgun (WGS) entry which is preliminary data.</text>
</comment>
<accession>A0ACB8AE65</accession>
<protein>
    <submittedName>
        <fullName evidence="1">Uncharacterized protein</fullName>
    </submittedName>
</protein>
<evidence type="ECO:0000313" key="1">
    <source>
        <dbReference type="EMBL" id="KAH7911579.1"/>
    </source>
</evidence>
<reference evidence="1" key="1">
    <citation type="journal article" date="2021" name="New Phytol.">
        <title>Evolutionary innovations through gain and loss of genes in the ectomycorrhizal Boletales.</title>
        <authorList>
            <person name="Wu G."/>
            <person name="Miyauchi S."/>
            <person name="Morin E."/>
            <person name="Kuo A."/>
            <person name="Drula E."/>
            <person name="Varga T."/>
            <person name="Kohler A."/>
            <person name="Feng B."/>
            <person name="Cao Y."/>
            <person name="Lipzen A."/>
            <person name="Daum C."/>
            <person name="Hundley H."/>
            <person name="Pangilinan J."/>
            <person name="Johnson J."/>
            <person name="Barry K."/>
            <person name="LaButti K."/>
            <person name="Ng V."/>
            <person name="Ahrendt S."/>
            <person name="Min B."/>
            <person name="Choi I.G."/>
            <person name="Park H."/>
            <person name="Plett J.M."/>
            <person name="Magnuson J."/>
            <person name="Spatafora J.W."/>
            <person name="Nagy L.G."/>
            <person name="Henrissat B."/>
            <person name="Grigoriev I.V."/>
            <person name="Yang Z.L."/>
            <person name="Xu J."/>
            <person name="Martin F.M."/>
        </authorList>
    </citation>
    <scope>NUCLEOTIDE SEQUENCE</scope>
    <source>
        <strain evidence="1">ATCC 28755</strain>
    </source>
</reference>
<gene>
    <name evidence="1" type="ORF">BJ138DRAFT_1150357</name>
</gene>
<dbReference type="Proteomes" id="UP000790377">
    <property type="component" value="Unassembled WGS sequence"/>
</dbReference>
<keyword evidence="2" id="KW-1185">Reference proteome</keyword>
<evidence type="ECO:0000313" key="2">
    <source>
        <dbReference type="Proteomes" id="UP000790377"/>
    </source>
</evidence>